<evidence type="ECO:0000256" key="1">
    <source>
        <dbReference type="ARBA" id="ARBA00011073"/>
    </source>
</evidence>
<keyword evidence="11" id="KW-1185">Reference proteome</keyword>
<keyword evidence="7" id="KW-1133">Transmembrane helix</keyword>
<feature type="signal peptide" evidence="8">
    <location>
        <begin position="1"/>
        <end position="30"/>
    </location>
</feature>
<dbReference type="InterPro" id="IPR000209">
    <property type="entry name" value="Peptidase_S8/S53_dom"/>
</dbReference>
<evidence type="ECO:0000256" key="5">
    <source>
        <dbReference type="PROSITE-ProRule" id="PRU01240"/>
    </source>
</evidence>
<protein>
    <submittedName>
        <fullName evidence="10">S8 family serine peptidase</fullName>
    </submittedName>
</protein>
<keyword evidence="4 5" id="KW-0720">Serine protease</keyword>
<reference evidence="10" key="1">
    <citation type="submission" date="2024-05" db="EMBL/GenBank/DDBJ databases">
        <title>30 novel species of actinomycetes from the DSMZ collection.</title>
        <authorList>
            <person name="Nouioui I."/>
        </authorList>
    </citation>
    <scope>NUCLEOTIDE SEQUENCE</scope>
    <source>
        <strain evidence="10">DSM 3412</strain>
    </source>
</reference>
<feature type="domain" description="Peptidase S8/S53" evidence="9">
    <location>
        <begin position="54"/>
        <end position="300"/>
    </location>
</feature>
<feature type="active site" description="Charge relay system" evidence="5">
    <location>
        <position position="99"/>
    </location>
</feature>
<feature type="transmembrane region" description="Helical" evidence="7">
    <location>
        <begin position="348"/>
        <end position="369"/>
    </location>
</feature>
<dbReference type="PROSITE" id="PS51892">
    <property type="entry name" value="SUBTILASE"/>
    <property type="match status" value="1"/>
</dbReference>
<name>A0ABU2ZAB4_9ACTN</name>
<dbReference type="InterPro" id="IPR036852">
    <property type="entry name" value="Peptidase_S8/S53_dom_sf"/>
</dbReference>
<dbReference type="PANTHER" id="PTHR43806:SF11">
    <property type="entry name" value="CEREVISIN-RELATED"/>
    <property type="match status" value="1"/>
</dbReference>
<evidence type="ECO:0000256" key="2">
    <source>
        <dbReference type="ARBA" id="ARBA00022670"/>
    </source>
</evidence>
<dbReference type="Pfam" id="PF00082">
    <property type="entry name" value="Peptidase_S8"/>
    <property type="match status" value="1"/>
</dbReference>
<dbReference type="InterPro" id="IPR050131">
    <property type="entry name" value="Peptidase_S8_subtilisin-like"/>
</dbReference>
<dbReference type="Proteomes" id="UP001180737">
    <property type="component" value="Unassembled WGS sequence"/>
</dbReference>
<feature type="region of interest" description="Disordered" evidence="6">
    <location>
        <begin position="72"/>
        <end position="99"/>
    </location>
</feature>
<evidence type="ECO:0000256" key="3">
    <source>
        <dbReference type="ARBA" id="ARBA00022801"/>
    </source>
</evidence>
<evidence type="ECO:0000256" key="4">
    <source>
        <dbReference type="ARBA" id="ARBA00022825"/>
    </source>
</evidence>
<proteinExistence type="inferred from homology"/>
<dbReference type="EMBL" id="JAVRFJ010000052">
    <property type="protein sequence ID" value="MDT0573536.1"/>
    <property type="molecule type" value="Genomic_DNA"/>
</dbReference>
<dbReference type="PANTHER" id="PTHR43806">
    <property type="entry name" value="PEPTIDASE S8"/>
    <property type="match status" value="1"/>
</dbReference>
<evidence type="ECO:0000256" key="6">
    <source>
        <dbReference type="SAM" id="MobiDB-lite"/>
    </source>
</evidence>
<keyword evidence="7" id="KW-0472">Membrane</keyword>
<evidence type="ECO:0000313" key="11">
    <source>
        <dbReference type="Proteomes" id="UP001180737"/>
    </source>
</evidence>
<evidence type="ECO:0000256" key="8">
    <source>
        <dbReference type="SAM" id="SignalP"/>
    </source>
</evidence>
<comment type="caution">
    <text evidence="10">The sequence shown here is derived from an EMBL/GenBank/DDBJ whole genome shotgun (WGS) entry which is preliminary data.</text>
</comment>
<dbReference type="PROSITE" id="PS00136">
    <property type="entry name" value="SUBTILASE_ASP"/>
    <property type="match status" value="1"/>
</dbReference>
<gene>
    <name evidence="10" type="ORF">RM704_39890</name>
</gene>
<evidence type="ECO:0000259" key="9">
    <source>
        <dbReference type="Pfam" id="PF00082"/>
    </source>
</evidence>
<sequence>MSGTTIRRTGVITATAALLLATATMGSASAAETIPRSWEHQALKLDAAQRLAQGEGITVAVLDTGVEADHPALKGRVTTGPDYIGEGSDSEEADNEGRHGTAMASDVLKVAPKAKILSLRVTDGSGEPGYSEGGDPVAQGINYAIEHDADVISMSIGDQLLGNSYDEDVTDALGRAALAGVPVLASAGNSGDLFNDAQYPAGYPGVIAVAALQQDGTRAAFSTVRTYNAVAAPGVDIMSASNSGGYATIDGTSPATALASGVVALMLSRNDKLTPAQVRTILTTTAGHAAQGHSPLDGYGVIDAPAAIEASGKPPADRTEPVAYKGEEHLAAPDGTSKTKHPELETDLVAIGGGAAAVGLLMAVGAVFLGRAGRRRTARVAGGAGAR</sequence>
<evidence type="ECO:0000256" key="7">
    <source>
        <dbReference type="SAM" id="Phobius"/>
    </source>
</evidence>
<dbReference type="PRINTS" id="PR00723">
    <property type="entry name" value="SUBTILISIN"/>
</dbReference>
<keyword evidence="2 5" id="KW-0645">Protease</keyword>
<dbReference type="Gene3D" id="3.40.50.200">
    <property type="entry name" value="Peptidase S8/S53 domain"/>
    <property type="match status" value="1"/>
</dbReference>
<organism evidence="10 11">
    <name type="scientific">Streptomyces gottesmaniae</name>
    <dbReference type="NCBI Taxonomy" id="3075518"/>
    <lineage>
        <taxon>Bacteria</taxon>
        <taxon>Bacillati</taxon>
        <taxon>Actinomycetota</taxon>
        <taxon>Actinomycetes</taxon>
        <taxon>Kitasatosporales</taxon>
        <taxon>Streptomycetaceae</taxon>
        <taxon>Streptomyces</taxon>
    </lineage>
</organism>
<keyword evidence="8" id="KW-0732">Signal</keyword>
<evidence type="ECO:0000313" key="10">
    <source>
        <dbReference type="EMBL" id="MDT0573536.1"/>
    </source>
</evidence>
<dbReference type="InterPro" id="IPR023827">
    <property type="entry name" value="Peptidase_S8_Asp-AS"/>
</dbReference>
<keyword evidence="7" id="KW-0812">Transmembrane</keyword>
<dbReference type="InterPro" id="IPR015500">
    <property type="entry name" value="Peptidase_S8_subtilisin-rel"/>
</dbReference>
<accession>A0ABU2ZAB4</accession>
<feature type="active site" description="Charge relay system" evidence="5">
    <location>
        <position position="63"/>
    </location>
</feature>
<dbReference type="RefSeq" id="WP_033532756.1">
    <property type="nucleotide sequence ID" value="NZ_JAVRFJ010000052.1"/>
</dbReference>
<dbReference type="SUPFAM" id="SSF52743">
    <property type="entry name" value="Subtilisin-like"/>
    <property type="match status" value="1"/>
</dbReference>
<feature type="active site" description="Charge relay system" evidence="5">
    <location>
        <position position="253"/>
    </location>
</feature>
<keyword evidence="3 5" id="KW-0378">Hydrolase</keyword>
<comment type="similarity">
    <text evidence="1 5">Belongs to the peptidase S8 family.</text>
</comment>
<feature type="chain" id="PRO_5047454871" evidence="8">
    <location>
        <begin position="31"/>
        <end position="387"/>
    </location>
</feature>